<dbReference type="Proteomes" id="UP000063234">
    <property type="component" value="Chromosome"/>
</dbReference>
<dbReference type="InterPro" id="IPR001647">
    <property type="entry name" value="HTH_TetR"/>
</dbReference>
<dbReference type="InterPro" id="IPR036271">
    <property type="entry name" value="Tet_transcr_reg_TetR-rel_C_sf"/>
</dbReference>
<protein>
    <submittedName>
        <fullName evidence="4">TetR/AcrR family transcriptional regulator</fullName>
    </submittedName>
</protein>
<feature type="DNA-binding region" description="H-T-H motif" evidence="2">
    <location>
        <begin position="34"/>
        <end position="53"/>
    </location>
</feature>
<dbReference type="PANTHER" id="PTHR43479">
    <property type="entry name" value="ACREF/ENVCD OPERON REPRESSOR-RELATED"/>
    <property type="match status" value="1"/>
</dbReference>
<evidence type="ECO:0000313" key="5">
    <source>
        <dbReference type="Proteomes" id="UP000063234"/>
    </source>
</evidence>
<evidence type="ECO:0000256" key="2">
    <source>
        <dbReference type="PROSITE-ProRule" id="PRU00335"/>
    </source>
</evidence>
<dbReference type="SUPFAM" id="SSF48498">
    <property type="entry name" value="Tetracyclin repressor-like, C-terminal domain"/>
    <property type="match status" value="1"/>
</dbReference>
<dbReference type="PROSITE" id="PS01081">
    <property type="entry name" value="HTH_TETR_1"/>
    <property type="match status" value="1"/>
</dbReference>
<dbReference type="KEGG" id="ttk:TST_0244"/>
<evidence type="ECO:0000313" key="4">
    <source>
        <dbReference type="EMBL" id="BAT71053.1"/>
    </source>
</evidence>
<feature type="domain" description="HTH tetR-type" evidence="3">
    <location>
        <begin position="11"/>
        <end position="71"/>
    </location>
</feature>
<dbReference type="Gene3D" id="1.10.10.60">
    <property type="entry name" value="Homeodomain-like"/>
    <property type="match status" value="1"/>
</dbReference>
<organism evidence="4 5">
    <name type="scientific">Thermosulfidibacter takaii (strain DSM 17441 / JCM 13301 / NBRC 103674 / ABI70S6)</name>
    <dbReference type="NCBI Taxonomy" id="1298851"/>
    <lineage>
        <taxon>Bacteria</taxon>
        <taxon>Pseudomonadati</taxon>
        <taxon>Thermosulfidibacterota</taxon>
        <taxon>Thermosulfidibacteria</taxon>
        <taxon>Thermosulfidibacterales</taxon>
        <taxon>Thermosulfidibacteraceae</taxon>
    </lineage>
</organism>
<dbReference type="InterPro" id="IPR009057">
    <property type="entry name" value="Homeodomain-like_sf"/>
</dbReference>
<sequence>MITNRKGDNMKQRQIQILDTALSILAESGSSGLTLRNIAERIGVSEPAIYKYFKSKDELLLNLYEYSWQKMSKAIKLAIETTEGYPKKIESFLQAFFEYLDKHRGVNLLLLSEALYRNEPHLKSAMGRLWSNVENTVKSVVAKAIEESERTSIDTNVLSLMIMGFIQANVTKSHLFGTPIADEEKIKNFVEILWRGISA</sequence>
<dbReference type="PANTHER" id="PTHR43479:SF11">
    <property type="entry name" value="ACREF_ENVCD OPERON REPRESSOR-RELATED"/>
    <property type="match status" value="1"/>
</dbReference>
<dbReference type="PROSITE" id="PS50977">
    <property type="entry name" value="HTH_TETR_2"/>
    <property type="match status" value="1"/>
</dbReference>
<dbReference type="InterPro" id="IPR023772">
    <property type="entry name" value="DNA-bd_HTH_TetR-type_CS"/>
</dbReference>
<dbReference type="SUPFAM" id="SSF46689">
    <property type="entry name" value="Homeodomain-like"/>
    <property type="match status" value="1"/>
</dbReference>
<evidence type="ECO:0000259" key="3">
    <source>
        <dbReference type="PROSITE" id="PS50977"/>
    </source>
</evidence>
<accession>A0A0S3QRY8</accession>
<dbReference type="Pfam" id="PF00440">
    <property type="entry name" value="TetR_N"/>
    <property type="match status" value="1"/>
</dbReference>
<dbReference type="EMBL" id="AP013035">
    <property type="protein sequence ID" value="BAT71053.1"/>
    <property type="molecule type" value="Genomic_DNA"/>
</dbReference>
<dbReference type="STRING" id="1298851.TST_0244"/>
<keyword evidence="5" id="KW-1185">Reference proteome</keyword>
<dbReference type="PRINTS" id="PR00455">
    <property type="entry name" value="HTHTETR"/>
</dbReference>
<name>A0A0S3QRY8_THET7</name>
<reference evidence="5" key="1">
    <citation type="journal article" date="2018" name="Science">
        <title>A primordial and reversible TCA cycle in a facultatively chemolithoautotrophic thermophile.</title>
        <authorList>
            <person name="Nunoura T."/>
            <person name="Chikaraishi Y."/>
            <person name="Izaki R."/>
            <person name="Suwa T."/>
            <person name="Sato T."/>
            <person name="Harada T."/>
            <person name="Mori K."/>
            <person name="Kato Y."/>
            <person name="Miyazaki M."/>
            <person name="Shimamura S."/>
            <person name="Yanagawa K."/>
            <person name="Shuto A."/>
            <person name="Ohkouchi N."/>
            <person name="Fujita N."/>
            <person name="Takaki Y."/>
            <person name="Atomi H."/>
            <person name="Takai K."/>
        </authorList>
    </citation>
    <scope>NUCLEOTIDE SEQUENCE [LARGE SCALE GENOMIC DNA]</scope>
    <source>
        <strain evidence="5">DSM 17441 / JCM 13301 / NBRC 103674 / ABI70S6</strain>
    </source>
</reference>
<dbReference type="GO" id="GO:0003677">
    <property type="term" value="F:DNA binding"/>
    <property type="evidence" value="ECO:0007669"/>
    <property type="project" value="UniProtKB-UniRule"/>
</dbReference>
<dbReference type="InterPro" id="IPR050624">
    <property type="entry name" value="HTH-type_Tx_Regulator"/>
</dbReference>
<keyword evidence="1 2" id="KW-0238">DNA-binding</keyword>
<dbReference type="Gene3D" id="1.10.357.10">
    <property type="entry name" value="Tetracycline Repressor, domain 2"/>
    <property type="match status" value="1"/>
</dbReference>
<proteinExistence type="predicted"/>
<dbReference type="AlphaFoldDB" id="A0A0S3QRY8"/>
<gene>
    <name evidence="4" type="primary">slmA</name>
    <name evidence="4" type="ORF">TST_0244</name>
</gene>
<evidence type="ECO:0000256" key="1">
    <source>
        <dbReference type="ARBA" id="ARBA00023125"/>
    </source>
</evidence>